<evidence type="ECO:0000313" key="5">
    <source>
        <dbReference type="Proteomes" id="UP001304071"/>
    </source>
</evidence>
<reference evidence="4 5" key="1">
    <citation type="submission" date="2023-11" db="EMBL/GenBank/DDBJ databases">
        <title>Plant-associative lifestyle of Vibrio porteresiae and its evolutionary dynamics.</title>
        <authorList>
            <person name="Rameshkumar N."/>
            <person name="Kirti K."/>
        </authorList>
    </citation>
    <scope>NUCLEOTIDE SEQUENCE [LARGE SCALE GENOMIC DNA]</scope>
    <source>
        <strain evidence="4 5">MSSRF30</strain>
    </source>
</reference>
<dbReference type="InterPro" id="IPR010158">
    <property type="entry name" value="Amidase_Cbmase"/>
</dbReference>
<sequence>MPNGLFSIERFIDDLARFSETTDGVTRFPLTELAAKARDYITQVMEQMGLSVWTDGAGNVHGYLAGSDPSCTAPLVLGSHFDSVRNAGKYDGVAGIACALDALDKLLAQGTLLPFPIEILALEGEEGCEFKSPLIGSKALTGQLSPEALKHIVNSAGQNYYQQCQAAHLDPDALQTPYYHSESMAGFIELHIEQAATLDRQGIPLGIVTAISALQRIRIEFHGQANHAGATPMNQRADALVTAAQFIHQVPTMLTEYGSAAATITCGHIECSPNRANVIPGFAALEIDIRDTSQAAIERLSAGVKETVKQLEHASGITTSFTIMGMGDAVTMDESLREQLRQSCRRLDIAHMDIHSGAGHDAGVFAQVAPTAMLFVPSIDGYSHNPKEFTPLHFLEQGASVLLDFFYHYQYQ</sequence>
<gene>
    <name evidence="4" type="ORF">R8Z52_19830</name>
</gene>
<dbReference type="EMBL" id="CP138204">
    <property type="protein sequence ID" value="WPC76779.1"/>
    <property type="molecule type" value="Genomic_DNA"/>
</dbReference>
<dbReference type="Proteomes" id="UP001304071">
    <property type="component" value="Chromosome 2"/>
</dbReference>
<evidence type="ECO:0000259" key="3">
    <source>
        <dbReference type="Pfam" id="PF07687"/>
    </source>
</evidence>
<dbReference type="InterPro" id="IPR002933">
    <property type="entry name" value="Peptidase_M20"/>
</dbReference>
<evidence type="ECO:0000256" key="1">
    <source>
        <dbReference type="ARBA" id="ARBA00006153"/>
    </source>
</evidence>
<evidence type="ECO:0000256" key="2">
    <source>
        <dbReference type="ARBA" id="ARBA00022801"/>
    </source>
</evidence>
<keyword evidence="2" id="KW-0378">Hydrolase</keyword>
<dbReference type="SUPFAM" id="SSF55031">
    <property type="entry name" value="Bacterial exopeptidase dimerisation domain"/>
    <property type="match status" value="1"/>
</dbReference>
<dbReference type="NCBIfam" id="TIGR01879">
    <property type="entry name" value="hydantase"/>
    <property type="match status" value="1"/>
</dbReference>
<dbReference type="CDD" id="cd03884">
    <property type="entry name" value="M20_bAS"/>
    <property type="match status" value="1"/>
</dbReference>
<dbReference type="SUPFAM" id="SSF53187">
    <property type="entry name" value="Zn-dependent exopeptidases"/>
    <property type="match status" value="1"/>
</dbReference>
<evidence type="ECO:0000313" key="4">
    <source>
        <dbReference type="EMBL" id="WPC76779.1"/>
    </source>
</evidence>
<dbReference type="InterPro" id="IPR011650">
    <property type="entry name" value="Peptidase_M20_dimer"/>
</dbReference>
<dbReference type="InterPro" id="IPR036264">
    <property type="entry name" value="Bact_exopeptidase_dim_dom"/>
</dbReference>
<dbReference type="RefSeq" id="WP_261897175.1">
    <property type="nucleotide sequence ID" value="NZ_AP024896.1"/>
</dbReference>
<protein>
    <submittedName>
        <fullName evidence="4">M20 family metallo-hydrolase</fullName>
    </submittedName>
</protein>
<dbReference type="Pfam" id="PF07687">
    <property type="entry name" value="M20_dimer"/>
    <property type="match status" value="1"/>
</dbReference>
<dbReference type="Gene3D" id="3.40.630.10">
    <property type="entry name" value="Zn peptidases"/>
    <property type="match status" value="1"/>
</dbReference>
<dbReference type="PIRSF" id="PIRSF001235">
    <property type="entry name" value="Amidase_carbamoylase"/>
    <property type="match status" value="1"/>
</dbReference>
<keyword evidence="5" id="KW-1185">Reference proteome</keyword>
<dbReference type="PANTHER" id="PTHR32494:SF5">
    <property type="entry name" value="ALLANTOATE AMIDOHYDROLASE"/>
    <property type="match status" value="1"/>
</dbReference>
<name>A0ABZ0QJV2_9VIBR</name>
<feature type="domain" description="Peptidase M20 dimerisation" evidence="3">
    <location>
        <begin position="216"/>
        <end position="311"/>
    </location>
</feature>
<organism evidence="4 5">
    <name type="scientific">Vibrio porteresiae DSM 19223</name>
    <dbReference type="NCBI Taxonomy" id="1123496"/>
    <lineage>
        <taxon>Bacteria</taxon>
        <taxon>Pseudomonadati</taxon>
        <taxon>Pseudomonadota</taxon>
        <taxon>Gammaproteobacteria</taxon>
        <taxon>Vibrionales</taxon>
        <taxon>Vibrionaceae</taxon>
        <taxon>Vibrio</taxon>
    </lineage>
</organism>
<dbReference type="Gene3D" id="3.30.70.360">
    <property type="match status" value="1"/>
</dbReference>
<dbReference type="Pfam" id="PF01546">
    <property type="entry name" value="Peptidase_M20"/>
    <property type="match status" value="1"/>
</dbReference>
<comment type="similarity">
    <text evidence="1">Belongs to the peptidase M20 family.</text>
</comment>
<accession>A0ABZ0QJV2</accession>
<proteinExistence type="inferred from homology"/>
<dbReference type="PANTHER" id="PTHR32494">
    <property type="entry name" value="ALLANTOATE DEIMINASE-RELATED"/>
    <property type="match status" value="1"/>
</dbReference>